<protein>
    <submittedName>
        <fullName evidence="1">Uncharacterized protein</fullName>
    </submittedName>
</protein>
<organism evidence="1 2">
    <name type="scientific">Candidatus Komeilibacteria bacterium CG_4_10_14_0_2_um_filter_37_10</name>
    <dbReference type="NCBI Taxonomy" id="1974470"/>
    <lineage>
        <taxon>Bacteria</taxon>
        <taxon>Candidatus Komeiliibacteriota</taxon>
    </lineage>
</organism>
<name>A0A2M7VDF7_9BACT</name>
<proteinExistence type="predicted"/>
<dbReference type="EMBL" id="PFPO01000085">
    <property type="protein sequence ID" value="PIZ98465.1"/>
    <property type="molecule type" value="Genomic_DNA"/>
</dbReference>
<comment type="caution">
    <text evidence="1">The sequence shown here is derived from an EMBL/GenBank/DDBJ whole genome shotgun (WGS) entry which is preliminary data.</text>
</comment>
<dbReference type="Proteomes" id="UP000230405">
    <property type="component" value="Unassembled WGS sequence"/>
</dbReference>
<sequence length="91" mass="10237">MYCSNCGGYRYDAIDGCSDCGKAGEEVRLIITANYSLSEFRKQKIIITDQELFSEPASNQEGPWPCHICGQDHNDPTDHPDPDVHICTRCR</sequence>
<gene>
    <name evidence="1" type="ORF">COX77_04305</name>
</gene>
<accession>A0A2M7VDF7</accession>
<evidence type="ECO:0000313" key="2">
    <source>
        <dbReference type="Proteomes" id="UP000230405"/>
    </source>
</evidence>
<dbReference type="AlphaFoldDB" id="A0A2M7VDF7"/>
<evidence type="ECO:0000313" key="1">
    <source>
        <dbReference type="EMBL" id="PIZ98465.1"/>
    </source>
</evidence>
<reference evidence="2" key="1">
    <citation type="submission" date="2017-09" db="EMBL/GenBank/DDBJ databases">
        <title>Depth-based differentiation of microbial function through sediment-hosted aquifers and enrichment of novel symbionts in the deep terrestrial subsurface.</title>
        <authorList>
            <person name="Probst A.J."/>
            <person name="Ladd B."/>
            <person name="Jarett J.K."/>
            <person name="Geller-Mcgrath D.E."/>
            <person name="Sieber C.M.K."/>
            <person name="Emerson J.B."/>
            <person name="Anantharaman K."/>
            <person name="Thomas B.C."/>
            <person name="Malmstrom R."/>
            <person name="Stieglmeier M."/>
            <person name="Klingl A."/>
            <person name="Woyke T."/>
            <person name="Ryan C.M."/>
            <person name="Banfield J.F."/>
        </authorList>
    </citation>
    <scope>NUCLEOTIDE SEQUENCE [LARGE SCALE GENOMIC DNA]</scope>
</reference>